<evidence type="ECO:0000256" key="4">
    <source>
        <dbReference type="SAM" id="MobiDB-lite"/>
    </source>
</evidence>
<feature type="compositionally biased region" description="Pro residues" evidence="4">
    <location>
        <begin position="193"/>
        <end position="206"/>
    </location>
</feature>
<dbReference type="OrthoDB" id="432299at2759"/>
<organism evidence="7 8">
    <name type="scientific">Fusarium austroafricanum</name>
    <dbReference type="NCBI Taxonomy" id="2364996"/>
    <lineage>
        <taxon>Eukaryota</taxon>
        <taxon>Fungi</taxon>
        <taxon>Dikarya</taxon>
        <taxon>Ascomycota</taxon>
        <taxon>Pezizomycotina</taxon>
        <taxon>Sordariomycetes</taxon>
        <taxon>Hypocreomycetidae</taxon>
        <taxon>Hypocreales</taxon>
        <taxon>Nectriaceae</taxon>
        <taxon>Fusarium</taxon>
        <taxon>Fusarium concolor species complex</taxon>
    </lineage>
</organism>
<evidence type="ECO:0000313" key="7">
    <source>
        <dbReference type="EMBL" id="KAF4441451.1"/>
    </source>
</evidence>
<dbReference type="InterPro" id="IPR001199">
    <property type="entry name" value="Cyt_B5-like_heme/steroid-bd"/>
</dbReference>
<keyword evidence="5" id="KW-0732">Signal</keyword>
<name>A0A8H4NRD8_9HYPO</name>
<dbReference type="GO" id="GO:0020037">
    <property type="term" value="F:heme binding"/>
    <property type="evidence" value="ECO:0007669"/>
    <property type="project" value="TreeGrafter"/>
</dbReference>
<dbReference type="Pfam" id="PF00173">
    <property type="entry name" value="Cyt-b5"/>
    <property type="match status" value="1"/>
</dbReference>
<comment type="caution">
    <text evidence="7">The sequence shown here is derived from an EMBL/GenBank/DDBJ whole genome shotgun (WGS) entry which is preliminary data.</text>
</comment>
<dbReference type="PANTHER" id="PTHR46237:SF1">
    <property type="entry name" value="CYTOCHROME B5 REDUCTASE 4"/>
    <property type="match status" value="1"/>
</dbReference>
<dbReference type="GO" id="GO:0005737">
    <property type="term" value="C:cytoplasm"/>
    <property type="evidence" value="ECO:0007669"/>
    <property type="project" value="TreeGrafter"/>
</dbReference>
<protein>
    <recommendedName>
        <fullName evidence="6">Cytochrome b5 heme-binding domain-containing protein</fullName>
    </recommendedName>
</protein>
<evidence type="ECO:0000256" key="5">
    <source>
        <dbReference type="SAM" id="SignalP"/>
    </source>
</evidence>
<keyword evidence="2" id="KW-0479">Metal-binding</keyword>
<keyword evidence="8" id="KW-1185">Reference proteome</keyword>
<dbReference type="PROSITE" id="PS50255">
    <property type="entry name" value="CYTOCHROME_B5_2"/>
    <property type="match status" value="1"/>
</dbReference>
<feature type="region of interest" description="Disordered" evidence="4">
    <location>
        <begin position="45"/>
        <end position="290"/>
    </location>
</feature>
<proteinExistence type="predicted"/>
<feature type="compositionally biased region" description="Basic and acidic residues" evidence="4">
    <location>
        <begin position="75"/>
        <end position="91"/>
    </location>
</feature>
<feature type="signal peptide" evidence="5">
    <location>
        <begin position="1"/>
        <end position="18"/>
    </location>
</feature>
<feature type="compositionally biased region" description="Polar residues" evidence="4">
    <location>
        <begin position="218"/>
        <end position="229"/>
    </location>
</feature>
<keyword evidence="3" id="KW-0408">Iron</keyword>
<evidence type="ECO:0000259" key="6">
    <source>
        <dbReference type="PROSITE" id="PS50255"/>
    </source>
</evidence>
<feature type="domain" description="Cytochrome b5 heme-binding" evidence="6">
    <location>
        <begin position="293"/>
        <end position="371"/>
    </location>
</feature>
<dbReference type="Gene3D" id="3.10.120.10">
    <property type="entry name" value="Cytochrome b5-like heme/steroid binding domain"/>
    <property type="match status" value="1"/>
</dbReference>
<dbReference type="SUPFAM" id="SSF55856">
    <property type="entry name" value="Cytochrome b5-like heme/steroid binding domain"/>
    <property type="match status" value="1"/>
</dbReference>
<evidence type="ECO:0000256" key="2">
    <source>
        <dbReference type="ARBA" id="ARBA00022723"/>
    </source>
</evidence>
<evidence type="ECO:0000313" key="8">
    <source>
        <dbReference type="Proteomes" id="UP000605986"/>
    </source>
</evidence>
<feature type="compositionally biased region" description="Pro residues" evidence="4">
    <location>
        <begin position="120"/>
        <end position="129"/>
    </location>
</feature>
<feature type="compositionally biased region" description="Basic and acidic residues" evidence="4">
    <location>
        <begin position="55"/>
        <end position="67"/>
    </location>
</feature>
<dbReference type="SMART" id="SM01117">
    <property type="entry name" value="Cyt-b5"/>
    <property type="match status" value="1"/>
</dbReference>
<dbReference type="InterPro" id="IPR051872">
    <property type="entry name" value="Cytochrome_b5/Flavoprotein_Rdt"/>
</dbReference>
<accession>A0A8H4NRD8</accession>
<evidence type="ECO:0000256" key="3">
    <source>
        <dbReference type="ARBA" id="ARBA00023004"/>
    </source>
</evidence>
<sequence length="385" mass="40728">MGFIGISLIVASVVWVLVRPPSWMPEPLQILLRWRGAGPPAIKAKDVAEDDDSDPGPRIKVSDHEVEPGSILRARPADNRTTRDDDQHQDQGKAAVTATTTAVDASASTLKSAKKDTFSMPPPPLPKIAPPTLTIAEPEEQTTPKAVASDPPSIPVPSFSLDNAPIAPSSHPAPRRNPTAPGPALSPNLTSMMPPPPPPGRLPPPTSSASPSAGRMPSLSQFPAANSPQRARGPLPNRGPPSAGGLAPPPTHSSKPNKPSRKVLLTPGHSPLDWARISGPNADLRGVEPSTPYLRVTPSMLKRMTGRKGKDAWMALNGKVYNVTPYADFHPGGVPELMRGAGRDGTKLFGEIHPWVNYETMLSACLVGLLVEESEGAESQMDGMD</sequence>
<dbReference type="AlphaFoldDB" id="A0A8H4NRD8"/>
<dbReference type="EMBL" id="JAADJG010000622">
    <property type="protein sequence ID" value="KAF4441451.1"/>
    <property type="molecule type" value="Genomic_DNA"/>
</dbReference>
<dbReference type="FunFam" id="3.10.120.10:FF:000001">
    <property type="entry name" value="Cytochrome b5 reductase 4"/>
    <property type="match status" value="1"/>
</dbReference>
<reference evidence="7" key="1">
    <citation type="submission" date="2020-01" db="EMBL/GenBank/DDBJ databases">
        <title>Identification and distribution of gene clusters putatively required for synthesis of sphingolipid metabolism inhibitors in phylogenetically diverse species of the filamentous fungus Fusarium.</title>
        <authorList>
            <person name="Kim H.-S."/>
            <person name="Busman M."/>
            <person name="Brown D.W."/>
            <person name="Divon H."/>
            <person name="Uhlig S."/>
            <person name="Proctor R.H."/>
        </authorList>
    </citation>
    <scope>NUCLEOTIDE SEQUENCE</scope>
    <source>
        <strain evidence="7">NRRL 53441</strain>
    </source>
</reference>
<dbReference type="GO" id="GO:0004128">
    <property type="term" value="F:cytochrome-b5 reductase activity, acting on NAD(P)H"/>
    <property type="evidence" value="ECO:0007669"/>
    <property type="project" value="TreeGrafter"/>
</dbReference>
<dbReference type="PANTHER" id="PTHR46237">
    <property type="entry name" value="CYTOCHROME B5 REDUCTASE 4 FAMILY MEMBER"/>
    <property type="match status" value="1"/>
</dbReference>
<evidence type="ECO:0000256" key="1">
    <source>
        <dbReference type="ARBA" id="ARBA00022617"/>
    </source>
</evidence>
<dbReference type="Proteomes" id="UP000605986">
    <property type="component" value="Unassembled WGS sequence"/>
</dbReference>
<gene>
    <name evidence="7" type="ORF">F53441_12038</name>
</gene>
<feature type="chain" id="PRO_5034014547" description="Cytochrome b5 heme-binding domain-containing protein" evidence="5">
    <location>
        <begin position="19"/>
        <end position="385"/>
    </location>
</feature>
<feature type="compositionally biased region" description="Low complexity" evidence="4">
    <location>
        <begin position="94"/>
        <end position="109"/>
    </location>
</feature>
<dbReference type="GO" id="GO:0046872">
    <property type="term" value="F:metal ion binding"/>
    <property type="evidence" value="ECO:0007669"/>
    <property type="project" value="UniProtKB-KW"/>
</dbReference>
<keyword evidence="1" id="KW-0349">Heme</keyword>
<dbReference type="InterPro" id="IPR036400">
    <property type="entry name" value="Cyt_B5-like_heme/steroid_sf"/>
</dbReference>